<dbReference type="PIRSF" id="PIRSF019422">
    <property type="entry name" value="MltA"/>
    <property type="match status" value="1"/>
</dbReference>
<dbReference type="EMBL" id="JAATIT010000004">
    <property type="protein sequence ID" value="NJB90968.1"/>
    <property type="molecule type" value="Genomic_DNA"/>
</dbReference>
<dbReference type="GO" id="GO:0004553">
    <property type="term" value="F:hydrolase activity, hydrolyzing O-glycosyl compounds"/>
    <property type="evidence" value="ECO:0007669"/>
    <property type="project" value="InterPro"/>
</dbReference>
<organism evidence="9 10">
    <name type="scientific">Sphingopyxis italica</name>
    <dbReference type="NCBI Taxonomy" id="1129133"/>
    <lineage>
        <taxon>Bacteria</taxon>
        <taxon>Pseudomonadati</taxon>
        <taxon>Pseudomonadota</taxon>
        <taxon>Alphaproteobacteria</taxon>
        <taxon>Sphingomonadales</taxon>
        <taxon>Sphingomonadaceae</taxon>
        <taxon>Sphingopyxis</taxon>
    </lineage>
</organism>
<feature type="chain" id="PRO_5030948998" description="peptidoglycan lytic exotransglycosylase" evidence="7">
    <location>
        <begin position="34"/>
        <end position="441"/>
    </location>
</feature>
<dbReference type="InterPro" id="IPR026044">
    <property type="entry name" value="MltA"/>
</dbReference>
<keyword evidence="4" id="KW-0961">Cell wall biogenesis/degradation</keyword>
<feature type="compositionally biased region" description="Pro residues" evidence="6">
    <location>
        <begin position="72"/>
        <end position="83"/>
    </location>
</feature>
<dbReference type="GO" id="GO:0071555">
    <property type="term" value="P:cell wall organization"/>
    <property type="evidence" value="ECO:0007669"/>
    <property type="project" value="UniProtKB-KW"/>
</dbReference>
<feature type="domain" description="Lytic transglycosylase MltA" evidence="8">
    <location>
        <begin position="183"/>
        <end position="340"/>
    </location>
</feature>
<evidence type="ECO:0000313" key="9">
    <source>
        <dbReference type="EMBL" id="NJB90968.1"/>
    </source>
</evidence>
<evidence type="ECO:0000313" key="10">
    <source>
        <dbReference type="Proteomes" id="UP000535078"/>
    </source>
</evidence>
<dbReference type="InterPro" id="IPR036908">
    <property type="entry name" value="RlpA-like_sf"/>
</dbReference>
<feature type="signal peptide" evidence="7">
    <location>
        <begin position="1"/>
        <end position="33"/>
    </location>
</feature>
<dbReference type="GO" id="GO:0009253">
    <property type="term" value="P:peptidoglycan catabolic process"/>
    <property type="evidence" value="ECO:0007669"/>
    <property type="project" value="TreeGrafter"/>
</dbReference>
<accession>A0A7X5XTC7</accession>
<dbReference type="GO" id="GO:0019867">
    <property type="term" value="C:outer membrane"/>
    <property type="evidence" value="ECO:0007669"/>
    <property type="project" value="InterPro"/>
</dbReference>
<protein>
    <recommendedName>
        <fullName evidence="2">peptidoglycan lytic exotransglycosylase</fullName>
        <ecNumber evidence="2">4.2.2.n1</ecNumber>
    </recommendedName>
    <alternativeName>
        <fullName evidence="5">Murein hydrolase A</fullName>
    </alternativeName>
</protein>
<dbReference type="GO" id="GO:0008933">
    <property type="term" value="F:peptidoglycan lytic transglycosylase activity"/>
    <property type="evidence" value="ECO:0007669"/>
    <property type="project" value="TreeGrafter"/>
</dbReference>
<keyword evidence="10" id="KW-1185">Reference proteome</keyword>
<dbReference type="Pfam" id="PF06725">
    <property type="entry name" value="3D"/>
    <property type="match status" value="1"/>
</dbReference>
<dbReference type="InterPro" id="IPR010611">
    <property type="entry name" value="3D_dom"/>
</dbReference>
<dbReference type="AlphaFoldDB" id="A0A7X5XTC7"/>
<dbReference type="SUPFAM" id="SSF50685">
    <property type="entry name" value="Barwin-like endoglucanases"/>
    <property type="match status" value="1"/>
</dbReference>
<sequence>MNQTVGAPRARAFGFALLAALPLLSGCASVVPAGTGSRPATVTPAPSSPLGTPRPYVPRPSERPGAAAQPIPATPLAPLPAAAPPAEATTAAASGVIAGPEFATLGVSAEQAAAALAAFRISCPSVQRRTDASGLTFGADWAESCTAAKNWADKDALAFFTRYFGTVQIGAGTAFVTGYYEPEIAAARTKRPGYDIPIYRRPADLVEVDLGEFADDLKGRKIRGRVEDGNFVRYYDRTAIESGALEGRGLEIAWAADAAEFFFLQVQGSGRLRLPDGGIMRIGYDTQNGRGYVGIGKLLRDRGELQPGQASMQGILDYLRADPVRGAAVMNENPSWVFFRELTGPGPLGALGLPVTGRASVAADPKYVPLGAPVFLSLDRAEPNGLWIAQDTGGAIKGANRFDSFWGAGEEARAIAGGMAARGSALLLLPRASTARLIPAP</sequence>
<reference evidence="9 10" key="1">
    <citation type="submission" date="2020-03" db="EMBL/GenBank/DDBJ databases">
        <title>Genomic Encyclopedia of Type Strains, Phase IV (KMG-IV): sequencing the most valuable type-strain genomes for metagenomic binning, comparative biology and taxonomic classification.</title>
        <authorList>
            <person name="Goeker M."/>
        </authorList>
    </citation>
    <scope>NUCLEOTIDE SEQUENCE [LARGE SCALE GENOMIC DNA]</scope>
    <source>
        <strain evidence="9 10">DSM 25229</strain>
    </source>
</reference>
<evidence type="ECO:0000259" key="8">
    <source>
        <dbReference type="SMART" id="SM00925"/>
    </source>
</evidence>
<dbReference type="CDD" id="cd14485">
    <property type="entry name" value="mltA_like_LT_A"/>
    <property type="match status" value="1"/>
</dbReference>
<dbReference type="PANTHER" id="PTHR30124">
    <property type="entry name" value="MEMBRANE-BOUND LYTIC MUREIN TRANSGLYCOSYLASE A"/>
    <property type="match status" value="1"/>
</dbReference>
<dbReference type="Gene3D" id="2.40.240.50">
    <property type="entry name" value="Barwin-like endoglucanases"/>
    <property type="match status" value="1"/>
</dbReference>
<dbReference type="SMART" id="SM00925">
    <property type="entry name" value="MltA"/>
    <property type="match status" value="1"/>
</dbReference>
<comment type="caution">
    <text evidence="9">The sequence shown here is derived from an EMBL/GenBank/DDBJ whole genome shotgun (WGS) entry which is preliminary data.</text>
</comment>
<dbReference type="Gene3D" id="2.40.40.10">
    <property type="entry name" value="RlpA-like domain"/>
    <property type="match status" value="1"/>
</dbReference>
<dbReference type="InterPro" id="IPR005300">
    <property type="entry name" value="MltA_B"/>
</dbReference>
<evidence type="ECO:0000256" key="3">
    <source>
        <dbReference type="ARBA" id="ARBA00023239"/>
    </source>
</evidence>
<dbReference type="PANTHER" id="PTHR30124:SF0">
    <property type="entry name" value="MEMBRANE-BOUND LYTIC MUREIN TRANSGLYCOSYLASE A"/>
    <property type="match status" value="1"/>
</dbReference>
<feature type="region of interest" description="Disordered" evidence="6">
    <location>
        <begin position="35"/>
        <end position="83"/>
    </location>
</feature>
<evidence type="ECO:0000256" key="2">
    <source>
        <dbReference type="ARBA" id="ARBA00012587"/>
    </source>
</evidence>
<dbReference type="CDD" id="cd14668">
    <property type="entry name" value="mlta_B"/>
    <property type="match status" value="1"/>
</dbReference>
<keyword evidence="7" id="KW-0732">Signal</keyword>
<evidence type="ECO:0000256" key="7">
    <source>
        <dbReference type="SAM" id="SignalP"/>
    </source>
</evidence>
<proteinExistence type="predicted"/>
<dbReference type="EC" id="4.2.2.n1" evidence="2"/>
<evidence type="ECO:0000256" key="1">
    <source>
        <dbReference type="ARBA" id="ARBA00001420"/>
    </source>
</evidence>
<gene>
    <name evidence="9" type="ORF">GGR90_003170</name>
</gene>
<evidence type="ECO:0000256" key="4">
    <source>
        <dbReference type="ARBA" id="ARBA00023316"/>
    </source>
</evidence>
<evidence type="ECO:0000256" key="5">
    <source>
        <dbReference type="ARBA" id="ARBA00030918"/>
    </source>
</evidence>
<dbReference type="RefSeq" id="WP_342449953.1">
    <property type="nucleotide sequence ID" value="NZ_JAATIT010000004.1"/>
</dbReference>
<dbReference type="Proteomes" id="UP000535078">
    <property type="component" value="Unassembled WGS sequence"/>
</dbReference>
<comment type="catalytic activity">
    <reaction evidence="1">
        <text>Exolytic cleavage of the (1-&gt;4)-beta-glycosidic linkage between N-acetylmuramic acid (MurNAc) and N-acetylglucosamine (GlcNAc) residues in peptidoglycan, from either the reducing or the non-reducing ends of the peptidoglycan chains, with concomitant formation of a 1,6-anhydrobond in the MurNAc residue.</text>
        <dbReference type="EC" id="4.2.2.n1"/>
    </reaction>
</comment>
<dbReference type="Pfam" id="PF03562">
    <property type="entry name" value="MltA"/>
    <property type="match status" value="1"/>
</dbReference>
<evidence type="ECO:0000256" key="6">
    <source>
        <dbReference type="SAM" id="MobiDB-lite"/>
    </source>
</evidence>
<name>A0A7X5XTC7_9SPHN</name>
<keyword evidence="3" id="KW-0456">Lyase</keyword>
<dbReference type="GO" id="GO:0009254">
    <property type="term" value="P:peptidoglycan turnover"/>
    <property type="evidence" value="ECO:0007669"/>
    <property type="project" value="InterPro"/>
</dbReference>